<feature type="active site" description="Phosphothreonine intermediate" evidence="4">
    <location>
        <position position="77"/>
    </location>
</feature>
<organism evidence="7 8">
    <name type="scientific">Pelagicoccus enzymogenes</name>
    <dbReference type="NCBI Taxonomy" id="2773457"/>
    <lineage>
        <taxon>Bacteria</taxon>
        <taxon>Pseudomonadati</taxon>
        <taxon>Verrucomicrobiota</taxon>
        <taxon>Opitutia</taxon>
        <taxon>Puniceicoccales</taxon>
        <taxon>Pelagicoccaceae</taxon>
        <taxon>Pelagicoccus</taxon>
    </lineage>
</organism>
<keyword evidence="8" id="KW-1185">Reference proteome</keyword>
<evidence type="ECO:0000256" key="5">
    <source>
        <dbReference type="PIRSR" id="PIRSR031924-51"/>
    </source>
</evidence>
<feature type="chain" id="PRO_5036931640" evidence="6">
    <location>
        <begin position="22"/>
        <end position="554"/>
    </location>
</feature>
<dbReference type="RefSeq" id="WP_191619534.1">
    <property type="nucleotide sequence ID" value="NZ_JACYFG010000061.1"/>
</dbReference>
<dbReference type="Proteomes" id="UP000622317">
    <property type="component" value="Unassembled WGS sequence"/>
</dbReference>
<dbReference type="GO" id="GO:0046872">
    <property type="term" value="F:metal ion binding"/>
    <property type="evidence" value="ECO:0007669"/>
    <property type="project" value="UniProtKB-KW"/>
</dbReference>
<dbReference type="PANTHER" id="PTHR10151:SF120">
    <property type="entry name" value="BIS(5'-ADENOSYL)-TRIPHOSPHATASE"/>
    <property type="match status" value="1"/>
</dbReference>
<dbReference type="PIRSF" id="PIRSF031924">
    <property type="entry name" value="Pi-irrepressible_AP"/>
    <property type="match status" value="1"/>
</dbReference>
<dbReference type="Gene3D" id="3.30.1360.150">
    <property type="match status" value="1"/>
</dbReference>
<evidence type="ECO:0000313" key="7">
    <source>
        <dbReference type="EMBL" id="MBD5782453.1"/>
    </source>
</evidence>
<dbReference type="InterPro" id="IPR026263">
    <property type="entry name" value="Alkaline_phosphatase_prok"/>
</dbReference>
<dbReference type="CDD" id="cd16016">
    <property type="entry name" value="AP-SPAP"/>
    <property type="match status" value="1"/>
</dbReference>
<protein>
    <submittedName>
        <fullName evidence="7">Alkaline phosphatase family protein</fullName>
    </submittedName>
</protein>
<dbReference type="InterPro" id="IPR017850">
    <property type="entry name" value="Alkaline_phosphatase_core_sf"/>
</dbReference>
<keyword evidence="2" id="KW-0479">Metal-binding</keyword>
<accession>A0A927FC79</accession>
<evidence type="ECO:0000256" key="1">
    <source>
        <dbReference type="ARBA" id="ARBA00022553"/>
    </source>
</evidence>
<evidence type="ECO:0000313" key="8">
    <source>
        <dbReference type="Proteomes" id="UP000622317"/>
    </source>
</evidence>
<dbReference type="AlphaFoldDB" id="A0A927FC79"/>
<comment type="caution">
    <text evidence="7">The sequence shown here is derived from an EMBL/GenBank/DDBJ whole genome shotgun (WGS) entry which is preliminary data.</text>
</comment>
<dbReference type="Gene3D" id="3.40.720.10">
    <property type="entry name" value="Alkaline Phosphatase, subunit A"/>
    <property type="match status" value="1"/>
</dbReference>
<reference evidence="7" key="1">
    <citation type="submission" date="2020-09" db="EMBL/GenBank/DDBJ databases">
        <title>Pelagicoccus enzymogenes sp. nov. with an EPS production, isolated from marine sediment.</title>
        <authorList>
            <person name="Feng X."/>
        </authorList>
    </citation>
    <scope>NUCLEOTIDE SEQUENCE</scope>
    <source>
        <strain evidence="7">NFK12</strain>
    </source>
</reference>
<sequence length="554" mass="60940">MIRLRPLCILSLIASTSAALAAPQPAPKLAVAISIDQFRADYLERFEPYFGKGGFRRLLDQGSVFTEARHRHALTATAPGHATLLSGSPPSIHGIVANSWLNPENFERVGAVSDPDEEIIGAKSISKFFPIEGTSPRNFLATSVGDQLKLRHGDASRVISLSNKDRAAILMGGHHADAAYWLPTDRFVTSTFYVEQAPAWLETFNREHSVDSFFGQTWDRLLPVEVYNRVQGPDVALGEESRHGLGATFPRTLDGGLSAPGEEYYKAFRIAPQATTLLGNLATSAIQGEQLGQRSATDLLCISFSQTDYVGHSFGSDSHEIMDTVIRLDRVLAELFSFLDETIGQEGWIVVVSADHGGCPLPERATGKAKQLYAGRLDWTSLQSTAEEALAAAFGPPPSGSQWLLRDAYGFRIVNAPETSLTEMRRTLRDALLSHPQIASAWTREELLGNSPESNHWDFEAWRLSYHIDRSPDVVFTPRPYVVDRSPYGSNHGTPYDYDCHVPLIFFGPGIPSGHYSDPVNTEQLAPTLSRLLQVPRPPQADQALLPHIFQADN</sequence>
<dbReference type="SUPFAM" id="SSF53649">
    <property type="entry name" value="Alkaline phosphatase-like"/>
    <property type="match status" value="1"/>
</dbReference>
<proteinExistence type="predicted"/>
<dbReference type="InterPro" id="IPR002591">
    <property type="entry name" value="Phosphodiest/P_Trfase"/>
</dbReference>
<evidence type="ECO:0000256" key="6">
    <source>
        <dbReference type="SAM" id="SignalP"/>
    </source>
</evidence>
<keyword evidence="3 6" id="KW-0732">Signal</keyword>
<evidence type="ECO:0000256" key="2">
    <source>
        <dbReference type="ARBA" id="ARBA00022723"/>
    </source>
</evidence>
<name>A0A927FC79_9BACT</name>
<gene>
    <name evidence="7" type="ORF">IEN85_23345</name>
</gene>
<evidence type="ECO:0000256" key="3">
    <source>
        <dbReference type="ARBA" id="ARBA00022729"/>
    </source>
</evidence>
<keyword evidence="1 4" id="KW-0597">Phosphoprotein</keyword>
<evidence type="ECO:0000256" key="4">
    <source>
        <dbReference type="PIRSR" id="PIRSR031924-50"/>
    </source>
</evidence>
<feature type="signal peptide" evidence="6">
    <location>
        <begin position="1"/>
        <end position="21"/>
    </location>
</feature>
<dbReference type="EMBL" id="JACYFG010000061">
    <property type="protein sequence ID" value="MBD5782453.1"/>
    <property type="molecule type" value="Genomic_DNA"/>
</dbReference>
<dbReference type="GO" id="GO:0004035">
    <property type="term" value="F:alkaline phosphatase activity"/>
    <property type="evidence" value="ECO:0007669"/>
    <property type="project" value="InterPro"/>
</dbReference>
<feature type="binding site" evidence="5">
    <location>
        <position position="98"/>
    </location>
    <ligand>
        <name>substrate</name>
    </ligand>
</feature>
<dbReference type="PANTHER" id="PTHR10151">
    <property type="entry name" value="ECTONUCLEOTIDE PYROPHOSPHATASE/PHOSPHODIESTERASE"/>
    <property type="match status" value="1"/>
</dbReference>
<feature type="binding site" evidence="5">
    <location>
        <begin position="164"/>
        <end position="166"/>
    </location>
    <ligand>
        <name>substrate</name>
    </ligand>
</feature>
<dbReference type="Pfam" id="PF01663">
    <property type="entry name" value="Phosphodiest"/>
    <property type="match status" value="1"/>
</dbReference>